<feature type="active site" description="Nucleophile" evidence="8">
    <location>
        <position position="14"/>
    </location>
</feature>
<feature type="active site" description="Proton donor" evidence="8">
    <location>
        <position position="16"/>
    </location>
</feature>
<dbReference type="Proteomes" id="UP000290545">
    <property type="component" value="Unassembled WGS sequence"/>
</dbReference>
<feature type="site" description="Stabilizes the phosphoryl group" evidence="9">
    <location>
        <position position="58"/>
    </location>
</feature>
<keyword evidence="5 7" id="KW-0119">Carbohydrate metabolism</keyword>
<dbReference type="OrthoDB" id="9803871at2"/>
<dbReference type="InterPro" id="IPR023214">
    <property type="entry name" value="HAD_sf"/>
</dbReference>
<dbReference type="PANTHER" id="PTHR42891:SF1">
    <property type="entry name" value="D-GLYCERO-BETA-D-MANNO-HEPTOSE-1,7-BISPHOSPHATE 7-PHOSPHATASE"/>
    <property type="match status" value="1"/>
</dbReference>
<dbReference type="CDD" id="cd07503">
    <property type="entry name" value="HAD_HisB-N"/>
    <property type="match status" value="1"/>
</dbReference>
<keyword evidence="3 10" id="KW-0479">Metal-binding</keyword>
<comment type="subcellular location">
    <subcellularLocation>
        <location evidence="1 7">Cytoplasm</location>
    </subcellularLocation>
</comment>
<comment type="similarity">
    <text evidence="7">Belongs to the gmhB family.</text>
</comment>
<feature type="binding site" evidence="10">
    <location>
        <position position="14"/>
    </location>
    <ligand>
        <name>Mg(2+)</name>
        <dbReference type="ChEBI" id="CHEBI:18420"/>
    </ligand>
</feature>
<evidence type="ECO:0000313" key="11">
    <source>
        <dbReference type="EMBL" id="RXK86232.1"/>
    </source>
</evidence>
<dbReference type="GO" id="GO:0046872">
    <property type="term" value="F:metal ion binding"/>
    <property type="evidence" value="ECO:0007669"/>
    <property type="project" value="UniProtKB-KW"/>
</dbReference>
<dbReference type="SUPFAM" id="SSF56784">
    <property type="entry name" value="HAD-like"/>
    <property type="match status" value="1"/>
</dbReference>
<protein>
    <recommendedName>
        <fullName evidence="6 7">D,D-heptose 1,7-bisphosphate phosphatase</fullName>
        <ecNumber evidence="7">3.1.3.-</ecNumber>
    </recommendedName>
</protein>
<dbReference type="InterPro" id="IPR004446">
    <property type="entry name" value="Heptose_bisP_phosphatase"/>
</dbReference>
<reference evidence="11 12" key="1">
    <citation type="submission" date="2019-01" db="EMBL/GenBank/DDBJ databases">
        <title>Filimonas sp. strain TTM-71.</title>
        <authorList>
            <person name="Chen W.-M."/>
        </authorList>
    </citation>
    <scope>NUCLEOTIDE SEQUENCE [LARGE SCALE GENOMIC DNA]</scope>
    <source>
        <strain evidence="11 12">TTM-71</strain>
    </source>
</reference>
<sequence length="186" mass="20796">MNYQIDKSWTLFLDRDGVINHEKVDDYVRNVGEFRIYEGVLASIPVFNQLFGTVVMVTNQKGIGKGLMTVADLEGIHSHMLAEMARFGGVIDKIYYAPDLDSSSFNRKPNPGMAFQAQADFPTIDFSRSIMVGNKLSDMQFGRNAGMHTVFLATTNPETPYPHLLVDERYGSLKAYADHLAPLIKA</sequence>
<organism evidence="11 12">
    <name type="scientific">Filimonas effusa</name>
    <dbReference type="NCBI Taxonomy" id="2508721"/>
    <lineage>
        <taxon>Bacteria</taxon>
        <taxon>Pseudomonadati</taxon>
        <taxon>Bacteroidota</taxon>
        <taxon>Chitinophagia</taxon>
        <taxon>Chitinophagales</taxon>
        <taxon>Chitinophagaceae</taxon>
        <taxon>Filimonas</taxon>
    </lineage>
</organism>
<keyword evidence="2 7" id="KW-0963">Cytoplasm</keyword>
<dbReference type="NCBIfam" id="TIGR01662">
    <property type="entry name" value="HAD-SF-IIIA"/>
    <property type="match status" value="1"/>
</dbReference>
<feature type="binding site" evidence="10">
    <location>
        <position position="16"/>
    </location>
    <ligand>
        <name>Mg(2+)</name>
        <dbReference type="ChEBI" id="CHEBI:18420"/>
    </ligand>
</feature>
<accession>A0A4Q1DA22</accession>
<dbReference type="InterPro" id="IPR006543">
    <property type="entry name" value="Histidinol-phos"/>
</dbReference>
<evidence type="ECO:0000256" key="1">
    <source>
        <dbReference type="ARBA" id="ARBA00004496"/>
    </source>
</evidence>
<evidence type="ECO:0000256" key="10">
    <source>
        <dbReference type="PIRSR" id="PIRSR004682-4"/>
    </source>
</evidence>
<comment type="caution">
    <text evidence="11">The sequence shown here is derived from an EMBL/GenBank/DDBJ whole genome shotgun (WGS) entry which is preliminary data.</text>
</comment>
<evidence type="ECO:0000256" key="3">
    <source>
        <dbReference type="ARBA" id="ARBA00022723"/>
    </source>
</evidence>
<dbReference type="EC" id="3.1.3.-" evidence="7"/>
<dbReference type="AlphaFoldDB" id="A0A4Q1DA22"/>
<dbReference type="RefSeq" id="WP_129001982.1">
    <property type="nucleotide sequence ID" value="NZ_SDHZ01000001.1"/>
</dbReference>
<dbReference type="GO" id="GO:0005737">
    <property type="term" value="C:cytoplasm"/>
    <property type="evidence" value="ECO:0007669"/>
    <property type="project" value="UniProtKB-SubCell"/>
</dbReference>
<dbReference type="EMBL" id="SDHZ01000001">
    <property type="protein sequence ID" value="RXK86232.1"/>
    <property type="molecule type" value="Genomic_DNA"/>
</dbReference>
<evidence type="ECO:0000256" key="4">
    <source>
        <dbReference type="ARBA" id="ARBA00022801"/>
    </source>
</evidence>
<keyword evidence="4 7" id="KW-0378">Hydrolase</keyword>
<name>A0A4Q1DA22_9BACT</name>
<feature type="binding site" evidence="10">
    <location>
        <position position="135"/>
    </location>
    <ligand>
        <name>Mg(2+)</name>
        <dbReference type="ChEBI" id="CHEBI:18420"/>
    </ligand>
</feature>
<dbReference type="InterPro" id="IPR036412">
    <property type="entry name" value="HAD-like_sf"/>
</dbReference>
<keyword evidence="10" id="KW-0460">Magnesium</keyword>
<evidence type="ECO:0000256" key="8">
    <source>
        <dbReference type="PIRSR" id="PIRSR004682-1"/>
    </source>
</evidence>
<dbReference type="Gene3D" id="3.40.50.1000">
    <property type="entry name" value="HAD superfamily/HAD-like"/>
    <property type="match status" value="1"/>
</dbReference>
<dbReference type="InterPro" id="IPR006549">
    <property type="entry name" value="HAD-SF_hydro_IIIA"/>
</dbReference>
<feature type="site" description="Contributes to substrate recognition" evidence="9">
    <location>
        <position position="107"/>
    </location>
</feature>
<comment type="cofactor">
    <cofactor evidence="10">
        <name>Mg(2+)</name>
        <dbReference type="ChEBI" id="CHEBI:18420"/>
    </cofactor>
</comment>
<feature type="site" description="Stabilizes the phosphoryl group" evidence="9">
    <location>
        <position position="108"/>
    </location>
</feature>
<evidence type="ECO:0000256" key="7">
    <source>
        <dbReference type="PIRNR" id="PIRNR004682"/>
    </source>
</evidence>
<evidence type="ECO:0000256" key="2">
    <source>
        <dbReference type="ARBA" id="ARBA00022490"/>
    </source>
</evidence>
<evidence type="ECO:0000256" key="9">
    <source>
        <dbReference type="PIRSR" id="PIRSR004682-3"/>
    </source>
</evidence>
<dbReference type="Pfam" id="PF13242">
    <property type="entry name" value="Hydrolase_like"/>
    <property type="match status" value="1"/>
</dbReference>
<proteinExistence type="inferred from homology"/>
<dbReference type="PANTHER" id="PTHR42891">
    <property type="entry name" value="D-GLYCERO-BETA-D-MANNO-HEPTOSE-1,7-BISPHOSPHATE 7-PHOSPHATASE"/>
    <property type="match status" value="1"/>
</dbReference>
<evidence type="ECO:0000256" key="6">
    <source>
        <dbReference type="ARBA" id="ARBA00031828"/>
    </source>
</evidence>
<dbReference type="GO" id="GO:0016791">
    <property type="term" value="F:phosphatase activity"/>
    <property type="evidence" value="ECO:0007669"/>
    <property type="project" value="InterPro"/>
</dbReference>
<keyword evidence="12" id="KW-1185">Reference proteome</keyword>
<evidence type="ECO:0000313" key="12">
    <source>
        <dbReference type="Proteomes" id="UP000290545"/>
    </source>
</evidence>
<gene>
    <name evidence="11" type="ORF">ESB13_05340</name>
</gene>
<dbReference type="NCBIfam" id="TIGR01656">
    <property type="entry name" value="Histidinol-ppas"/>
    <property type="match status" value="1"/>
</dbReference>
<evidence type="ECO:0000256" key="5">
    <source>
        <dbReference type="ARBA" id="ARBA00023277"/>
    </source>
</evidence>
<dbReference type="GO" id="GO:0005975">
    <property type="term" value="P:carbohydrate metabolic process"/>
    <property type="evidence" value="ECO:0007669"/>
    <property type="project" value="InterPro"/>
</dbReference>
<dbReference type="PIRSF" id="PIRSF004682">
    <property type="entry name" value="GmhB"/>
    <property type="match status" value="1"/>
</dbReference>